<name>A0A4R0HYL8_9ENTR</name>
<dbReference type="Proteomes" id="UP000291793">
    <property type="component" value="Unassembled WGS sequence"/>
</dbReference>
<dbReference type="OrthoDB" id="6611823at2"/>
<sequence>MKPVEDAINDLQCRALAYEIIFQSICSELPQVFIEKAVENIERNFKAFESGTHSETGKAKLEAAKAIASRIIGTKI</sequence>
<organism evidence="1 2">
    <name type="scientific">Kosakonia quasisacchari</name>
    <dbReference type="NCBI Taxonomy" id="2529380"/>
    <lineage>
        <taxon>Bacteria</taxon>
        <taxon>Pseudomonadati</taxon>
        <taxon>Pseudomonadota</taxon>
        <taxon>Gammaproteobacteria</taxon>
        <taxon>Enterobacterales</taxon>
        <taxon>Enterobacteriaceae</taxon>
        <taxon>Kosakonia</taxon>
    </lineage>
</organism>
<proteinExistence type="predicted"/>
<dbReference type="EMBL" id="SJOP01000001">
    <property type="protein sequence ID" value="TCC14762.1"/>
    <property type="molecule type" value="Genomic_DNA"/>
</dbReference>
<evidence type="ECO:0000313" key="1">
    <source>
        <dbReference type="EMBL" id="TCC14762.1"/>
    </source>
</evidence>
<gene>
    <name evidence="1" type="ORF">E0L21_00455</name>
</gene>
<evidence type="ECO:0000313" key="2">
    <source>
        <dbReference type="Proteomes" id="UP000291793"/>
    </source>
</evidence>
<keyword evidence="2" id="KW-1185">Reference proteome</keyword>
<dbReference type="RefSeq" id="WP_131406108.1">
    <property type="nucleotide sequence ID" value="NZ_SJOP01000001.1"/>
</dbReference>
<comment type="caution">
    <text evidence="1">The sequence shown here is derived from an EMBL/GenBank/DDBJ whole genome shotgun (WGS) entry which is preliminary data.</text>
</comment>
<reference evidence="1 2" key="1">
    <citation type="submission" date="2019-02" db="EMBL/GenBank/DDBJ databases">
        <title>The draft genome of Kosakonia quasisacchari strain WCHKQ120001.</title>
        <authorList>
            <person name="Wang C."/>
            <person name="Feng Y."/>
            <person name="Zong Z."/>
        </authorList>
    </citation>
    <scope>NUCLEOTIDE SEQUENCE [LARGE SCALE GENOMIC DNA]</scope>
    <source>
        <strain evidence="1 2">WCHKQ120001</strain>
    </source>
</reference>
<accession>A0A4R0HYL8</accession>
<protein>
    <submittedName>
        <fullName evidence="1">Uncharacterized protein</fullName>
    </submittedName>
</protein>
<dbReference type="AlphaFoldDB" id="A0A4R0HYL8"/>